<keyword evidence="4" id="KW-1185">Reference proteome</keyword>
<organism evidence="3 4">
    <name type="scientific">Agromyces protaetiae</name>
    <dbReference type="NCBI Taxonomy" id="2509455"/>
    <lineage>
        <taxon>Bacteria</taxon>
        <taxon>Bacillati</taxon>
        <taxon>Actinomycetota</taxon>
        <taxon>Actinomycetes</taxon>
        <taxon>Micrococcales</taxon>
        <taxon>Microbacteriaceae</taxon>
        <taxon>Agromyces</taxon>
    </lineage>
</organism>
<reference evidence="3 4" key="1">
    <citation type="submission" date="2019-01" db="EMBL/GenBank/DDBJ databases">
        <title>Genome sequencing of strain FW100M-8.</title>
        <authorList>
            <person name="Heo J."/>
            <person name="Kim S.-J."/>
            <person name="Kim J.-S."/>
            <person name="Hong S.-B."/>
            <person name="Kwon S.-W."/>
        </authorList>
    </citation>
    <scope>NUCLEOTIDE SEQUENCE [LARGE SCALE GENOMIC DNA]</scope>
    <source>
        <strain evidence="3 4">FW100M-8</strain>
    </source>
</reference>
<evidence type="ECO:0000313" key="4">
    <source>
        <dbReference type="Proteomes" id="UP000291259"/>
    </source>
</evidence>
<dbReference type="KEGG" id="agf:ET445_01635"/>
<evidence type="ECO:0000256" key="2">
    <source>
        <dbReference type="SAM" id="Phobius"/>
    </source>
</evidence>
<keyword evidence="2" id="KW-0812">Transmembrane</keyword>
<dbReference type="Proteomes" id="UP000291259">
    <property type="component" value="Chromosome"/>
</dbReference>
<feature type="region of interest" description="Disordered" evidence="1">
    <location>
        <begin position="93"/>
        <end position="125"/>
    </location>
</feature>
<keyword evidence="2" id="KW-1133">Transmembrane helix</keyword>
<feature type="region of interest" description="Disordered" evidence="1">
    <location>
        <begin position="1"/>
        <end position="22"/>
    </location>
</feature>
<evidence type="ECO:0000256" key="1">
    <source>
        <dbReference type="SAM" id="MobiDB-lite"/>
    </source>
</evidence>
<evidence type="ECO:0000313" key="3">
    <source>
        <dbReference type="EMBL" id="QAY72233.1"/>
    </source>
</evidence>
<protein>
    <submittedName>
        <fullName evidence="3">Uncharacterized protein</fullName>
    </submittedName>
</protein>
<keyword evidence="2" id="KW-0472">Membrane</keyword>
<sequence>MPDTYDADAPVRRRGRRAAAPPPTLASRALAFPGRVAAGFDGRPRTAAATVAAFLCSTAAVVAVTSLLLTAMAVQYGWVVDDRPVAEYLPPVPAVGERVTGPNAGPPPGDLRGGMHEQAAEVPTE</sequence>
<proteinExistence type="predicted"/>
<dbReference type="AlphaFoldDB" id="A0A4P6FB75"/>
<dbReference type="EMBL" id="CP035491">
    <property type="protein sequence ID" value="QAY72233.1"/>
    <property type="molecule type" value="Genomic_DNA"/>
</dbReference>
<dbReference type="RefSeq" id="WP_129188253.1">
    <property type="nucleotide sequence ID" value="NZ_CP035491.1"/>
</dbReference>
<name>A0A4P6FB75_9MICO</name>
<feature type="transmembrane region" description="Helical" evidence="2">
    <location>
        <begin position="51"/>
        <end position="74"/>
    </location>
</feature>
<accession>A0A4P6FB75</accession>
<gene>
    <name evidence="3" type="ORF">ET445_01635</name>
</gene>